<sequence length="48" mass="5648">MLTSGKITDPPPSLQMRGKVERAFYIQRGRFLISRRAFLRVEETPFLH</sequence>
<accession>C9MNH4</accession>
<gene>
    <name evidence="1" type="ORF">HMPREF0973_01161</name>
</gene>
<organism evidence="1 2">
    <name type="scientific">Prevotella veroralis F0319</name>
    <dbReference type="NCBI Taxonomy" id="649761"/>
    <lineage>
        <taxon>Bacteria</taxon>
        <taxon>Pseudomonadati</taxon>
        <taxon>Bacteroidota</taxon>
        <taxon>Bacteroidia</taxon>
        <taxon>Bacteroidales</taxon>
        <taxon>Prevotellaceae</taxon>
        <taxon>Prevotella</taxon>
    </lineage>
</organism>
<comment type="caution">
    <text evidence="1">The sequence shown here is derived from an EMBL/GenBank/DDBJ whole genome shotgun (WGS) entry which is preliminary data.</text>
</comment>
<protein>
    <submittedName>
        <fullName evidence="1">Uncharacterized protein</fullName>
    </submittedName>
</protein>
<keyword evidence="2" id="KW-1185">Reference proteome</keyword>
<dbReference type="EMBL" id="ACVA01000031">
    <property type="protein sequence ID" value="EEX18627.1"/>
    <property type="molecule type" value="Genomic_DNA"/>
</dbReference>
<dbReference type="HOGENOM" id="CLU_3156443_0_0_10"/>
<evidence type="ECO:0000313" key="2">
    <source>
        <dbReference type="Proteomes" id="UP000003327"/>
    </source>
</evidence>
<evidence type="ECO:0000313" key="1">
    <source>
        <dbReference type="EMBL" id="EEX18627.1"/>
    </source>
</evidence>
<dbReference type="Proteomes" id="UP000003327">
    <property type="component" value="Unassembled WGS sequence"/>
</dbReference>
<name>C9MNH4_9BACT</name>
<reference evidence="1 2" key="1">
    <citation type="submission" date="2009-09" db="EMBL/GenBank/DDBJ databases">
        <authorList>
            <person name="Weinstock G."/>
            <person name="Sodergren E."/>
            <person name="Clifton S."/>
            <person name="Fulton L."/>
            <person name="Fulton B."/>
            <person name="Courtney L."/>
            <person name="Fronick C."/>
            <person name="Harrison M."/>
            <person name="Strong C."/>
            <person name="Farmer C."/>
            <person name="Delahaunty K."/>
            <person name="Markovic C."/>
            <person name="Hall O."/>
            <person name="Minx P."/>
            <person name="Tomlinson C."/>
            <person name="Mitreva M."/>
            <person name="Nelson J."/>
            <person name="Hou S."/>
            <person name="Wollam A."/>
            <person name="Pepin K.H."/>
            <person name="Johnson M."/>
            <person name="Bhonagiri V."/>
            <person name="Nash W.E."/>
            <person name="Warren W."/>
            <person name="Chinwalla A."/>
            <person name="Mardis E.R."/>
            <person name="Wilson R.K."/>
        </authorList>
    </citation>
    <scope>NUCLEOTIDE SEQUENCE [LARGE SCALE GENOMIC DNA]</scope>
    <source>
        <strain evidence="1 2">F0319</strain>
    </source>
</reference>
<dbReference type="AlphaFoldDB" id="C9MNH4"/>
<proteinExistence type="predicted"/>